<keyword evidence="9" id="KW-1185">Reference proteome</keyword>
<evidence type="ECO:0000256" key="6">
    <source>
        <dbReference type="SAM" id="MobiDB-lite"/>
    </source>
</evidence>
<dbReference type="PANTHER" id="PTHR14305:SF0">
    <property type="entry name" value="E3 UBIQUITIN-PROTEIN LIGASE CCNB1IP1"/>
    <property type="match status" value="1"/>
</dbReference>
<protein>
    <recommendedName>
        <fullName evidence="7">RING-type domain-containing protein</fullName>
    </recommendedName>
</protein>
<organism evidence="8 9">
    <name type="scientific">Arthrobotrys conoides</name>
    <dbReference type="NCBI Taxonomy" id="74498"/>
    <lineage>
        <taxon>Eukaryota</taxon>
        <taxon>Fungi</taxon>
        <taxon>Dikarya</taxon>
        <taxon>Ascomycota</taxon>
        <taxon>Pezizomycotina</taxon>
        <taxon>Orbiliomycetes</taxon>
        <taxon>Orbiliales</taxon>
        <taxon>Orbiliaceae</taxon>
        <taxon>Arthrobotrys</taxon>
    </lineage>
</organism>
<dbReference type="PANTHER" id="PTHR14305">
    <property type="entry name" value="E3 UBIQUITIN-PROTEIN LIGASE CCNB1IP1"/>
    <property type="match status" value="1"/>
</dbReference>
<dbReference type="GO" id="GO:0061630">
    <property type="term" value="F:ubiquitin protein ligase activity"/>
    <property type="evidence" value="ECO:0007669"/>
    <property type="project" value="InterPro"/>
</dbReference>
<accession>A0AAN8NKG3</accession>
<dbReference type="InterPro" id="IPR042448">
    <property type="entry name" value="CCNB1IP1"/>
</dbReference>
<evidence type="ECO:0000259" key="7">
    <source>
        <dbReference type="PROSITE" id="PS50089"/>
    </source>
</evidence>
<proteinExistence type="predicted"/>
<sequence length="406" mass="44198">MDISLKCNSLDCRAALNHLAVVTTCSHIFCTPCADSLLTKQAASSHHLGAVAPTCPACHTELKNPDDIVKTNLNPTDDYKTSVLSGLSPSTILEIAGRGISFWTYQTTQEMYVVLIRHLGLSDSGKATDIIPACQSVYQEYLSKTLMEKFNQLSTQFDNVIHEANTEISALQEKLKGLTIENETISRKNHELGEALREKSRKQIEIQERYDKLKRKSLVSHVQTAATGSADRALNHALGPFSGPSNGPVRLGEINNVPYQQGQGHQTRNSGIGQLPFTGRERLTIPSGAGSIERREGSVSDGNSESGGRVGAAASRSRIPMNGRIGSAGTWSTETPRENVAGVITPINSQSHRQRLGLVNEGNNRLNNGYGGMQNWNVKQTKTGTERTSRQRQALNEMPPNVGWQG</sequence>
<feature type="region of interest" description="Disordered" evidence="6">
    <location>
        <begin position="259"/>
        <end position="333"/>
    </location>
</feature>
<feature type="region of interest" description="Disordered" evidence="6">
    <location>
        <begin position="382"/>
        <end position="406"/>
    </location>
</feature>
<name>A0AAN8NKG3_9PEZI</name>
<dbReference type="GO" id="GO:0000795">
    <property type="term" value="C:synaptonemal complex"/>
    <property type="evidence" value="ECO:0007669"/>
    <property type="project" value="InterPro"/>
</dbReference>
<evidence type="ECO:0000313" key="9">
    <source>
        <dbReference type="Proteomes" id="UP001307849"/>
    </source>
</evidence>
<dbReference type="AlphaFoldDB" id="A0AAN8NKG3"/>
<dbReference type="InterPro" id="IPR013083">
    <property type="entry name" value="Znf_RING/FYVE/PHD"/>
</dbReference>
<evidence type="ECO:0000256" key="1">
    <source>
        <dbReference type="ARBA" id="ARBA00022723"/>
    </source>
</evidence>
<evidence type="ECO:0000256" key="3">
    <source>
        <dbReference type="ARBA" id="ARBA00022833"/>
    </source>
</evidence>
<dbReference type="GO" id="GO:0008270">
    <property type="term" value="F:zinc ion binding"/>
    <property type="evidence" value="ECO:0007669"/>
    <property type="project" value="UniProtKB-KW"/>
</dbReference>
<evidence type="ECO:0000256" key="4">
    <source>
        <dbReference type="PROSITE-ProRule" id="PRU00175"/>
    </source>
</evidence>
<dbReference type="PROSITE" id="PS50089">
    <property type="entry name" value="ZF_RING_2"/>
    <property type="match status" value="1"/>
</dbReference>
<keyword evidence="2 4" id="KW-0863">Zinc-finger</keyword>
<gene>
    <name evidence="8" type="ORF">TWF506_007550</name>
</gene>
<dbReference type="PROSITE" id="PS00518">
    <property type="entry name" value="ZF_RING_1"/>
    <property type="match status" value="1"/>
</dbReference>
<keyword evidence="1" id="KW-0479">Metal-binding</keyword>
<dbReference type="SUPFAM" id="SSF57850">
    <property type="entry name" value="RING/U-box"/>
    <property type="match status" value="1"/>
</dbReference>
<dbReference type="EMBL" id="JAVHJM010000004">
    <property type="protein sequence ID" value="KAK6515206.1"/>
    <property type="molecule type" value="Genomic_DNA"/>
</dbReference>
<dbReference type="Proteomes" id="UP001307849">
    <property type="component" value="Unassembled WGS sequence"/>
</dbReference>
<evidence type="ECO:0000256" key="5">
    <source>
        <dbReference type="SAM" id="Coils"/>
    </source>
</evidence>
<feature type="domain" description="RING-type" evidence="7">
    <location>
        <begin position="12"/>
        <end position="59"/>
    </location>
</feature>
<feature type="coiled-coil region" evidence="5">
    <location>
        <begin position="161"/>
        <end position="216"/>
    </location>
</feature>
<dbReference type="InterPro" id="IPR017907">
    <property type="entry name" value="Znf_RING_CS"/>
</dbReference>
<evidence type="ECO:0000313" key="8">
    <source>
        <dbReference type="EMBL" id="KAK6515206.1"/>
    </source>
</evidence>
<keyword evidence="3" id="KW-0862">Zinc</keyword>
<reference evidence="8 9" key="1">
    <citation type="submission" date="2019-10" db="EMBL/GenBank/DDBJ databases">
        <authorList>
            <person name="Palmer J.M."/>
        </authorList>
    </citation>
    <scope>NUCLEOTIDE SEQUENCE [LARGE SCALE GENOMIC DNA]</scope>
    <source>
        <strain evidence="8 9">TWF506</strain>
    </source>
</reference>
<dbReference type="InterPro" id="IPR001841">
    <property type="entry name" value="Znf_RING"/>
</dbReference>
<keyword evidence="5" id="KW-0175">Coiled coil</keyword>
<comment type="caution">
    <text evidence="8">The sequence shown here is derived from an EMBL/GenBank/DDBJ whole genome shotgun (WGS) entry which is preliminary data.</text>
</comment>
<dbReference type="GO" id="GO:0007131">
    <property type="term" value="P:reciprocal meiotic recombination"/>
    <property type="evidence" value="ECO:0007669"/>
    <property type="project" value="InterPro"/>
</dbReference>
<dbReference type="Gene3D" id="3.30.40.10">
    <property type="entry name" value="Zinc/RING finger domain, C3HC4 (zinc finger)"/>
    <property type="match status" value="1"/>
</dbReference>
<feature type="compositionally biased region" description="Polar residues" evidence="6">
    <location>
        <begin position="259"/>
        <end position="272"/>
    </location>
</feature>
<evidence type="ECO:0000256" key="2">
    <source>
        <dbReference type="ARBA" id="ARBA00022771"/>
    </source>
</evidence>